<dbReference type="RefSeq" id="WP_136396887.1">
    <property type="nucleotide sequence ID" value="NZ_CP101873.1"/>
</dbReference>
<keyword evidence="2" id="KW-1185">Reference proteome</keyword>
<accession>A0AAF0SXD7</accession>
<organism evidence="1 2">
    <name type="scientific">Natrinema thermotolerans</name>
    <dbReference type="NCBI Taxonomy" id="121872"/>
    <lineage>
        <taxon>Archaea</taxon>
        <taxon>Methanobacteriati</taxon>
        <taxon>Methanobacteriota</taxon>
        <taxon>Stenosarchaea group</taxon>
        <taxon>Halobacteria</taxon>
        <taxon>Halobacteriales</taxon>
        <taxon>Natrialbaceae</taxon>
        <taxon>Natrinema</taxon>
    </lineage>
</organism>
<reference evidence="1 2" key="1">
    <citation type="submission" date="2022-07" db="EMBL/GenBank/DDBJ databases">
        <title>Two temperate virus in Haloterrigena jeotgali A29.</title>
        <authorList>
            <person name="Deng X."/>
        </authorList>
    </citation>
    <scope>NUCLEOTIDE SEQUENCE [LARGE SCALE GENOMIC DNA]</scope>
    <source>
        <strain evidence="1 2">A29</strain>
    </source>
</reference>
<name>A0AAF0SXD7_9EURY</name>
<dbReference type="AlphaFoldDB" id="A0AAF0SXD7"/>
<proteinExistence type="predicted"/>
<gene>
    <name evidence="1" type="ORF">NP511_11130</name>
</gene>
<protein>
    <submittedName>
        <fullName evidence="1">Uncharacterized protein</fullName>
    </submittedName>
</protein>
<evidence type="ECO:0000313" key="2">
    <source>
        <dbReference type="Proteomes" id="UP001224926"/>
    </source>
</evidence>
<dbReference type="Proteomes" id="UP001224926">
    <property type="component" value="Chromosome"/>
</dbReference>
<sequence length="245" mass="26438">MKDKASNYNRRRILQITAATTASIGAVGVAAGSEHGRRDTTPEDYDVVGKSERENHQIVVVESAERVAGVKIFTEGEKEGVVEHTVISDRITASTERDGLTEIAANVDGYSAVIEKRKSISRKIGSCGLNYCKTDNWPHYQEGTAIKLSKPADVIGKATLTEVIGGLVAVTKSAILGGVVGVIVATMLTLGTGRNYTITEYDRDGWVFPRVSAGVANSWDANPGQHQTVIQSRARHVYECHEDLP</sequence>
<dbReference type="EMBL" id="CP101873">
    <property type="protein sequence ID" value="WMT05941.1"/>
    <property type="molecule type" value="Genomic_DNA"/>
</dbReference>
<dbReference type="GeneID" id="39862171"/>
<evidence type="ECO:0000313" key="1">
    <source>
        <dbReference type="EMBL" id="WMT05941.1"/>
    </source>
</evidence>